<feature type="signal peptide" evidence="1">
    <location>
        <begin position="1"/>
        <end position="18"/>
    </location>
</feature>
<evidence type="ECO:0000313" key="3">
    <source>
        <dbReference type="Proteomes" id="UP000500938"/>
    </source>
</evidence>
<name>A0A6M4ILC7_9BACT</name>
<organism evidence="2 3">
    <name type="scientific">Gemmatimonas groenlandica</name>
    <dbReference type="NCBI Taxonomy" id="2732249"/>
    <lineage>
        <taxon>Bacteria</taxon>
        <taxon>Pseudomonadati</taxon>
        <taxon>Gemmatimonadota</taxon>
        <taxon>Gemmatimonadia</taxon>
        <taxon>Gemmatimonadales</taxon>
        <taxon>Gemmatimonadaceae</taxon>
        <taxon>Gemmatimonas</taxon>
    </lineage>
</organism>
<dbReference type="EMBL" id="CP053085">
    <property type="protein sequence ID" value="QJR35814.1"/>
    <property type="molecule type" value="Genomic_DNA"/>
</dbReference>
<accession>A0A6M4ILC7</accession>
<keyword evidence="3" id="KW-1185">Reference proteome</keyword>
<dbReference type="KEGG" id="ggr:HKW67_09980"/>
<reference evidence="2 3" key="1">
    <citation type="submission" date="2020-05" db="EMBL/GenBank/DDBJ databases">
        <title>Complete genome sequence of Gemmatimonas greenlandica TET16.</title>
        <authorList>
            <person name="Zeng Y."/>
        </authorList>
    </citation>
    <scope>NUCLEOTIDE SEQUENCE [LARGE SCALE GENOMIC DNA]</scope>
    <source>
        <strain evidence="2 3">TET16</strain>
    </source>
</reference>
<protein>
    <recommendedName>
        <fullName evidence="4">PKD domain-containing protein</fullName>
    </recommendedName>
</protein>
<keyword evidence="1" id="KW-0732">Signal</keyword>
<feature type="chain" id="PRO_5026920517" description="PKD domain-containing protein" evidence="1">
    <location>
        <begin position="19"/>
        <end position="265"/>
    </location>
</feature>
<dbReference type="Proteomes" id="UP000500938">
    <property type="component" value="Chromosome"/>
</dbReference>
<dbReference type="AlphaFoldDB" id="A0A6M4ILC7"/>
<evidence type="ECO:0000256" key="1">
    <source>
        <dbReference type="SAM" id="SignalP"/>
    </source>
</evidence>
<evidence type="ECO:0000313" key="2">
    <source>
        <dbReference type="EMBL" id="QJR35814.1"/>
    </source>
</evidence>
<sequence>MPMLLTMAALAVAPTAVARAQGSLAPPSPSGRTVTPVFEGWYRNKDGSYSLSFGYYNRNTVEQMEVPVGSDNFVAPGAANQGQPSSFAPRRHFGVFAVVVPADFGTKQIVWTVKDRGQTFAIAGSLRPDWEIDAIEGEASSENTPPALRFTPAGPEGRGPLGVTTAPLRTRVGVPLALSVAASDDAKTKAPVDLTWFKHQGPGDVSFAPSTNRLAPTGGAATTTATFNRAGEYLIRVRANDLSAMTAGHAQCCWTNGFIPVTVIP</sequence>
<dbReference type="RefSeq" id="WP_171225244.1">
    <property type="nucleotide sequence ID" value="NZ_CP053085.1"/>
</dbReference>
<evidence type="ECO:0008006" key="4">
    <source>
        <dbReference type="Google" id="ProtNLM"/>
    </source>
</evidence>
<proteinExistence type="predicted"/>
<gene>
    <name evidence="2" type="ORF">HKW67_09980</name>
</gene>